<keyword evidence="2" id="KW-1185">Reference proteome</keyword>
<gene>
    <name evidence="1" type="ORF">DSO57_1017524</name>
</gene>
<evidence type="ECO:0000313" key="2">
    <source>
        <dbReference type="Proteomes" id="UP001165960"/>
    </source>
</evidence>
<accession>A0ACC2T4L5</accession>
<dbReference type="Proteomes" id="UP001165960">
    <property type="component" value="Unassembled WGS sequence"/>
</dbReference>
<sequence length="207" mass="23984">MPAPSNYQCIPTPSNLHYAQGNVDAHSTGLLDVIQPIQLAKNTYWRPNTSSKDHLPSHLKLSIKSPKVNREIILRSFKPFYYWEGGIPVSDPITCYEHERCTATVTWDGKRWTSKTSKEWITPTYFQNTFQETHSYVHTGNGIEYTHTFDGPKIQTIYFNQMSLIIRAQQFDNFNVFGFPMYFWLNCSKSFPMDGVFGIASKYFVEI</sequence>
<protein>
    <submittedName>
        <fullName evidence="1">Uncharacterized protein</fullName>
    </submittedName>
</protein>
<proteinExistence type="predicted"/>
<name>A0ACC2T4L5_9FUNG</name>
<comment type="caution">
    <text evidence="1">The sequence shown here is derived from an EMBL/GenBank/DDBJ whole genome shotgun (WGS) entry which is preliminary data.</text>
</comment>
<reference evidence="1" key="1">
    <citation type="submission" date="2022-04" db="EMBL/GenBank/DDBJ databases">
        <title>Genome of the entomopathogenic fungus Entomophthora muscae.</title>
        <authorList>
            <person name="Elya C."/>
            <person name="Lovett B.R."/>
            <person name="Lee E."/>
            <person name="Macias A.M."/>
            <person name="Hajek A.E."/>
            <person name="De Bivort B.L."/>
            <person name="Kasson M.T."/>
            <person name="De Fine Licht H.H."/>
            <person name="Stajich J.E."/>
        </authorList>
    </citation>
    <scope>NUCLEOTIDE SEQUENCE</scope>
    <source>
        <strain evidence="1">Berkeley</strain>
    </source>
</reference>
<evidence type="ECO:0000313" key="1">
    <source>
        <dbReference type="EMBL" id="KAJ9069550.1"/>
    </source>
</evidence>
<organism evidence="1 2">
    <name type="scientific">Entomophthora muscae</name>
    <dbReference type="NCBI Taxonomy" id="34485"/>
    <lineage>
        <taxon>Eukaryota</taxon>
        <taxon>Fungi</taxon>
        <taxon>Fungi incertae sedis</taxon>
        <taxon>Zoopagomycota</taxon>
        <taxon>Entomophthoromycotina</taxon>
        <taxon>Entomophthoromycetes</taxon>
        <taxon>Entomophthorales</taxon>
        <taxon>Entomophthoraceae</taxon>
        <taxon>Entomophthora</taxon>
    </lineage>
</organism>
<dbReference type="EMBL" id="QTSX02003624">
    <property type="protein sequence ID" value="KAJ9069550.1"/>
    <property type="molecule type" value="Genomic_DNA"/>
</dbReference>